<dbReference type="InterPro" id="IPR008250">
    <property type="entry name" value="ATPase_P-typ_transduc_dom_A_sf"/>
</dbReference>
<feature type="region of interest" description="Disordered" evidence="12">
    <location>
        <begin position="493"/>
        <end position="512"/>
    </location>
</feature>
<keyword evidence="3 11" id="KW-1003">Cell membrane</keyword>
<evidence type="ECO:0000256" key="5">
    <source>
        <dbReference type="ARBA" id="ARBA00022723"/>
    </source>
</evidence>
<dbReference type="OrthoDB" id="9760364at2"/>
<gene>
    <name evidence="14" type="ORF">SAMN05920897_1175</name>
</gene>
<evidence type="ECO:0000256" key="11">
    <source>
        <dbReference type="RuleBase" id="RU362081"/>
    </source>
</evidence>
<dbReference type="InterPro" id="IPR036163">
    <property type="entry name" value="HMA_dom_sf"/>
</dbReference>
<dbReference type="GO" id="GO:0043682">
    <property type="term" value="F:P-type divalent copper transporter activity"/>
    <property type="evidence" value="ECO:0007669"/>
    <property type="project" value="TreeGrafter"/>
</dbReference>
<evidence type="ECO:0000259" key="13">
    <source>
        <dbReference type="PROSITE" id="PS50846"/>
    </source>
</evidence>
<sequence length="750" mass="79367">MKETEKTPPLVETVTLPVRGMSCASCAAGVEATLKGTSGVSQAAVNFAAEKVSLSFDPREVTLDTLARGVEQAGYHLVVDGTRESQNEEALTLSQARRRMQISSILAGGVMILMIFRMAGLPIPGYQWIITLLGAPVVFGVGRHVHLGAFRAFRSGRPNMDVLVSLGSLPAFLAGIAAFFFPLQAFTEMAITIMTFHLIGKYLEARAKGRASEALRKLIQLGAKTARILVDGQEKDVDVSALRPGDVMVVRPGEKIPTDGEILTGSSHIDESMATGEPLPVRKEPGQPVIGATLNQEGALTVTVTKTGKDTFLSQVISLVEECQGSKVPIQDFADRVTGYFVPAILILTAGTFVSYLVFPDFHRMIITWGAGFLPWVNPDLPPLTLAFITATAVLVIACPCALGLGTPTALMVGSGIGAEQGILIRNGEAVQTLKDVSLVAFDKTGTITAGKPQLTDIVPAPGFTDQEILERAASAERLSEHPLARAIGEAAQDRGLSPKESESFSSTTGAGVTARTGGMVIRVGSRQLMLQAGIDPSPLEEVLKDMESRARTAILVAVDDRLAGVLAVADPLKKSSARAIKALEERGIATAMITGDNQGTARAIAEAAGITQVVAQVLPDGKVAEIRRLQEQYGLVAMVGDGINDAPALKQANVGIAIGTGTDIAIEAADITLVRGDLMTLVTAVDLSRATFRKIKENFFWAWFYNLLAVPVAMMGLLHPMVGAAAMSLSSLNVVYNSLRLKRLKIGAS</sequence>
<dbReference type="InterPro" id="IPR044492">
    <property type="entry name" value="P_typ_ATPase_HD_dom"/>
</dbReference>
<dbReference type="FunFam" id="3.30.70.100:FF:000001">
    <property type="entry name" value="ATPase copper transporting beta"/>
    <property type="match status" value="1"/>
</dbReference>
<dbReference type="GO" id="GO:0016887">
    <property type="term" value="F:ATP hydrolysis activity"/>
    <property type="evidence" value="ECO:0007669"/>
    <property type="project" value="InterPro"/>
</dbReference>
<feature type="transmembrane region" description="Helical" evidence="11">
    <location>
        <begin position="699"/>
        <end position="716"/>
    </location>
</feature>
<dbReference type="InterPro" id="IPR018303">
    <property type="entry name" value="ATPase_P-typ_P_site"/>
</dbReference>
<dbReference type="PROSITE" id="PS50846">
    <property type="entry name" value="HMA_2"/>
    <property type="match status" value="1"/>
</dbReference>
<keyword evidence="6 11" id="KW-0547">Nucleotide-binding</keyword>
<evidence type="ECO:0000256" key="10">
    <source>
        <dbReference type="ARBA" id="ARBA00023136"/>
    </source>
</evidence>
<dbReference type="SFLD" id="SFLDF00027">
    <property type="entry name" value="p-type_atpase"/>
    <property type="match status" value="1"/>
</dbReference>
<organism evidence="14 15">
    <name type="scientific">Alkalispirochaeta americana</name>
    <dbReference type="NCBI Taxonomy" id="159291"/>
    <lineage>
        <taxon>Bacteria</taxon>
        <taxon>Pseudomonadati</taxon>
        <taxon>Spirochaetota</taxon>
        <taxon>Spirochaetia</taxon>
        <taxon>Spirochaetales</taxon>
        <taxon>Spirochaetaceae</taxon>
        <taxon>Alkalispirochaeta</taxon>
    </lineage>
</organism>
<dbReference type="PRINTS" id="PR00119">
    <property type="entry name" value="CATATPASE"/>
</dbReference>
<dbReference type="InterPro" id="IPR017969">
    <property type="entry name" value="Heavy-metal-associated_CS"/>
</dbReference>
<keyword evidence="10 11" id="KW-0472">Membrane</keyword>
<reference evidence="14 15" key="1">
    <citation type="submission" date="2017-01" db="EMBL/GenBank/DDBJ databases">
        <authorList>
            <person name="Mah S.A."/>
            <person name="Swanson W.J."/>
            <person name="Moy G.W."/>
            <person name="Vacquier V.D."/>
        </authorList>
    </citation>
    <scope>NUCLEOTIDE SEQUENCE [LARGE SCALE GENOMIC DNA]</scope>
    <source>
        <strain evidence="14 15">ASpG1</strain>
    </source>
</reference>
<dbReference type="InterPro" id="IPR036412">
    <property type="entry name" value="HAD-like_sf"/>
</dbReference>
<accession>A0A1N6WB46</accession>
<dbReference type="CDD" id="cd00371">
    <property type="entry name" value="HMA"/>
    <property type="match status" value="1"/>
</dbReference>
<dbReference type="Pfam" id="PF00122">
    <property type="entry name" value="E1-E2_ATPase"/>
    <property type="match status" value="1"/>
</dbReference>
<dbReference type="InterPro" id="IPR059000">
    <property type="entry name" value="ATPase_P-type_domA"/>
</dbReference>
<evidence type="ECO:0000256" key="4">
    <source>
        <dbReference type="ARBA" id="ARBA00022692"/>
    </source>
</evidence>
<keyword evidence="9 11" id="KW-1133">Transmembrane helix</keyword>
<dbReference type="Pfam" id="PF00403">
    <property type="entry name" value="HMA"/>
    <property type="match status" value="1"/>
</dbReference>
<dbReference type="GO" id="GO:0060003">
    <property type="term" value="P:copper ion export"/>
    <property type="evidence" value="ECO:0007669"/>
    <property type="project" value="UniProtKB-ARBA"/>
</dbReference>
<comment type="subcellular location">
    <subcellularLocation>
        <location evidence="1">Cell membrane</location>
        <topology evidence="1">Multi-pass membrane protein</topology>
    </subcellularLocation>
</comment>
<dbReference type="AlphaFoldDB" id="A0A1N6WB46"/>
<dbReference type="Gene3D" id="3.40.1110.10">
    <property type="entry name" value="Calcium-transporting ATPase, cytoplasmic domain N"/>
    <property type="match status" value="1"/>
</dbReference>
<feature type="transmembrane region" description="Helical" evidence="11">
    <location>
        <begin position="162"/>
        <end position="180"/>
    </location>
</feature>
<feature type="transmembrane region" description="Helical" evidence="11">
    <location>
        <begin position="186"/>
        <end position="203"/>
    </location>
</feature>
<name>A0A1N6WB46_9SPIO</name>
<feature type="transmembrane region" description="Helical" evidence="11">
    <location>
        <begin position="337"/>
        <end position="359"/>
    </location>
</feature>
<dbReference type="SUPFAM" id="SSF81653">
    <property type="entry name" value="Calcium ATPase, transduction domain A"/>
    <property type="match status" value="1"/>
</dbReference>
<dbReference type="GO" id="GO:0005524">
    <property type="term" value="F:ATP binding"/>
    <property type="evidence" value="ECO:0007669"/>
    <property type="project" value="UniProtKB-UniRule"/>
</dbReference>
<evidence type="ECO:0000313" key="15">
    <source>
        <dbReference type="Proteomes" id="UP000186400"/>
    </source>
</evidence>
<feature type="transmembrane region" description="Helical" evidence="11">
    <location>
        <begin position="102"/>
        <end position="119"/>
    </location>
</feature>
<dbReference type="RefSeq" id="WP_076489581.1">
    <property type="nucleotide sequence ID" value="NZ_FTMS01000017.1"/>
</dbReference>
<keyword evidence="7 11" id="KW-0067">ATP-binding</keyword>
<evidence type="ECO:0000256" key="12">
    <source>
        <dbReference type="SAM" id="MobiDB-lite"/>
    </source>
</evidence>
<protein>
    <submittedName>
        <fullName evidence="14">Cu+-exporting ATPase</fullName>
    </submittedName>
</protein>
<proteinExistence type="inferred from homology"/>
<dbReference type="InterPro" id="IPR023298">
    <property type="entry name" value="ATPase_P-typ_TM_dom_sf"/>
</dbReference>
<keyword evidence="4 11" id="KW-0812">Transmembrane</keyword>
<dbReference type="Gene3D" id="3.40.50.1000">
    <property type="entry name" value="HAD superfamily/HAD-like"/>
    <property type="match status" value="1"/>
</dbReference>
<comment type="similarity">
    <text evidence="2 11">Belongs to the cation transport ATPase (P-type) (TC 3.A.3) family. Type IB subfamily.</text>
</comment>
<dbReference type="EMBL" id="FTMS01000017">
    <property type="protein sequence ID" value="SIQ87176.1"/>
    <property type="molecule type" value="Genomic_DNA"/>
</dbReference>
<dbReference type="GO" id="GO:0055070">
    <property type="term" value="P:copper ion homeostasis"/>
    <property type="evidence" value="ECO:0007669"/>
    <property type="project" value="TreeGrafter"/>
</dbReference>
<feature type="transmembrane region" description="Helical" evidence="11">
    <location>
        <begin position="384"/>
        <end position="405"/>
    </location>
</feature>
<dbReference type="GO" id="GO:0005507">
    <property type="term" value="F:copper ion binding"/>
    <property type="evidence" value="ECO:0007669"/>
    <property type="project" value="TreeGrafter"/>
</dbReference>
<keyword evidence="5 11" id="KW-0479">Metal-binding</keyword>
<evidence type="ECO:0000256" key="7">
    <source>
        <dbReference type="ARBA" id="ARBA00022840"/>
    </source>
</evidence>
<dbReference type="InterPro" id="IPR001757">
    <property type="entry name" value="P_typ_ATPase"/>
</dbReference>
<dbReference type="PROSITE" id="PS01047">
    <property type="entry name" value="HMA_1"/>
    <property type="match status" value="1"/>
</dbReference>
<dbReference type="Gene3D" id="3.30.70.100">
    <property type="match status" value="1"/>
</dbReference>
<evidence type="ECO:0000256" key="8">
    <source>
        <dbReference type="ARBA" id="ARBA00022967"/>
    </source>
</evidence>
<dbReference type="NCBIfam" id="TIGR01494">
    <property type="entry name" value="ATPase_P-type"/>
    <property type="match status" value="1"/>
</dbReference>
<dbReference type="STRING" id="159291.SAMN05920897_1175"/>
<keyword evidence="8" id="KW-1278">Translocase</keyword>
<dbReference type="Gene3D" id="2.70.150.10">
    <property type="entry name" value="Calcium-transporting ATPase, cytoplasmic transduction domain A"/>
    <property type="match status" value="1"/>
</dbReference>
<dbReference type="SFLD" id="SFLDG00002">
    <property type="entry name" value="C1.7:_P-type_atpase_like"/>
    <property type="match status" value="1"/>
</dbReference>
<dbReference type="SUPFAM" id="SSF81665">
    <property type="entry name" value="Calcium ATPase, transmembrane domain M"/>
    <property type="match status" value="1"/>
</dbReference>
<dbReference type="InterPro" id="IPR023299">
    <property type="entry name" value="ATPase_P-typ_cyto_dom_N"/>
</dbReference>
<evidence type="ECO:0000313" key="14">
    <source>
        <dbReference type="EMBL" id="SIQ87176.1"/>
    </source>
</evidence>
<dbReference type="PRINTS" id="PR00941">
    <property type="entry name" value="CDATPASE"/>
</dbReference>
<dbReference type="PROSITE" id="PS00154">
    <property type="entry name" value="ATPASE_E1_E2"/>
    <property type="match status" value="1"/>
</dbReference>
<evidence type="ECO:0000256" key="1">
    <source>
        <dbReference type="ARBA" id="ARBA00004651"/>
    </source>
</evidence>
<dbReference type="Proteomes" id="UP000186400">
    <property type="component" value="Unassembled WGS sequence"/>
</dbReference>
<evidence type="ECO:0000256" key="3">
    <source>
        <dbReference type="ARBA" id="ARBA00022475"/>
    </source>
</evidence>
<evidence type="ECO:0000256" key="2">
    <source>
        <dbReference type="ARBA" id="ARBA00006024"/>
    </source>
</evidence>
<dbReference type="GO" id="GO:0005886">
    <property type="term" value="C:plasma membrane"/>
    <property type="evidence" value="ECO:0007669"/>
    <property type="project" value="UniProtKB-SubCell"/>
</dbReference>
<dbReference type="SUPFAM" id="SSF56784">
    <property type="entry name" value="HAD-like"/>
    <property type="match status" value="1"/>
</dbReference>
<dbReference type="PANTHER" id="PTHR43520:SF8">
    <property type="entry name" value="P-TYPE CU(+) TRANSPORTER"/>
    <property type="match status" value="1"/>
</dbReference>
<feature type="domain" description="HMA" evidence="13">
    <location>
        <begin position="12"/>
        <end position="78"/>
    </location>
</feature>
<dbReference type="Pfam" id="PF00702">
    <property type="entry name" value="Hydrolase"/>
    <property type="match status" value="1"/>
</dbReference>
<dbReference type="FunFam" id="2.70.150.10:FF:000020">
    <property type="entry name" value="Copper-exporting P-type ATPase A"/>
    <property type="match status" value="1"/>
</dbReference>
<evidence type="ECO:0000256" key="6">
    <source>
        <dbReference type="ARBA" id="ARBA00022741"/>
    </source>
</evidence>
<dbReference type="PANTHER" id="PTHR43520">
    <property type="entry name" value="ATP7, ISOFORM B"/>
    <property type="match status" value="1"/>
</dbReference>
<dbReference type="SUPFAM" id="SSF55008">
    <property type="entry name" value="HMA, heavy metal-associated domain"/>
    <property type="match status" value="1"/>
</dbReference>
<evidence type="ECO:0000256" key="9">
    <source>
        <dbReference type="ARBA" id="ARBA00022989"/>
    </source>
</evidence>
<dbReference type="InterPro" id="IPR023214">
    <property type="entry name" value="HAD_sf"/>
</dbReference>
<keyword evidence="15" id="KW-1185">Reference proteome</keyword>
<dbReference type="InterPro" id="IPR006121">
    <property type="entry name" value="HMA_dom"/>
</dbReference>
<dbReference type="InterPro" id="IPR027256">
    <property type="entry name" value="P-typ_ATPase_IB"/>
</dbReference>
<feature type="transmembrane region" description="Helical" evidence="11">
    <location>
        <begin position="125"/>
        <end position="142"/>
    </location>
</feature>
<dbReference type="SFLD" id="SFLDS00003">
    <property type="entry name" value="Haloacid_Dehalogenase"/>
    <property type="match status" value="1"/>
</dbReference>
<dbReference type="CDD" id="cd02094">
    <property type="entry name" value="P-type_ATPase_Cu-like"/>
    <property type="match status" value="1"/>
</dbReference>
<dbReference type="SUPFAM" id="SSF81660">
    <property type="entry name" value="Metal cation-transporting ATPase, ATP-binding domain N"/>
    <property type="match status" value="1"/>
</dbReference>
<dbReference type="NCBIfam" id="TIGR01525">
    <property type="entry name" value="ATPase-IB_hvy"/>
    <property type="match status" value="1"/>
</dbReference>